<reference evidence="2 3" key="1">
    <citation type="submission" date="2017-02" db="EMBL/GenBank/DDBJ databases">
        <title>Genome sequence of the nitrite-oxidizing bacterium Nitrobacter vulgaris strain Ab1.</title>
        <authorList>
            <person name="Mellbye B.L."/>
            <person name="Davis E.W."/>
            <person name="Spieck E."/>
            <person name="Chang J.H."/>
            <person name="Bottomley P.J."/>
            <person name="Sayavedra-Soto L.A."/>
        </authorList>
    </citation>
    <scope>NUCLEOTIDE SEQUENCE [LARGE SCALE GENOMIC DNA]</scope>
    <source>
        <strain evidence="2 3">Ab1</strain>
    </source>
</reference>
<dbReference type="OrthoDB" id="6307929at2"/>
<keyword evidence="3" id="KW-1185">Reference proteome</keyword>
<feature type="transmembrane region" description="Helical" evidence="1">
    <location>
        <begin position="143"/>
        <end position="166"/>
    </location>
</feature>
<keyword evidence="1" id="KW-1133">Transmembrane helix</keyword>
<dbReference type="Pfam" id="PF03929">
    <property type="entry name" value="PepSY_TM"/>
    <property type="match status" value="1"/>
</dbReference>
<dbReference type="InterPro" id="IPR005625">
    <property type="entry name" value="PepSY-ass_TM"/>
</dbReference>
<dbReference type="PANTHER" id="PTHR34219:SF3">
    <property type="entry name" value="BLL7967 PROTEIN"/>
    <property type="match status" value="1"/>
</dbReference>
<sequence length="379" mass="42515">MTIKIWSRIHTWTSLVSMLFLLMLCVTGLPLIFHHEIDELFEEEISAPPMAANTPRASLDRVVEAAQKLYPGQFILFMQPSQTEPVVSVATSPTAVPLPGMFRRTTFDARTVEVLGDEVPHLDVMNIILRIHRDMFVGLPGELFLGVIGLVFVVSIVSGIVVYWPFMRRLDFGSIRYTSSRVKWLDGHNLLGIVTVTWALVVGLTGTINTLASPLSDLWRAQYLPTLLASYVGKPVARIPSIQAVVDNVQEKFPDRIITQVIMPTSGRFGSPQHLIVGTKGSTPFTARMREPILVDANDASNMIAPQVPWYLKVLQVSRPLHFGDYGELPLKIIWALFDIITIIILLSGLYLWAIKKRSFGIDRASRSIPRMVDPKREY</sequence>
<dbReference type="EMBL" id="MWPQ01000056">
    <property type="protein sequence ID" value="OPH81627.1"/>
    <property type="molecule type" value="Genomic_DNA"/>
</dbReference>
<evidence type="ECO:0008006" key="4">
    <source>
        <dbReference type="Google" id="ProtNLM"/>
    </source>
</evidence>
<evidence type="ECO:0000256" key="1">
    <source>
        <dbReference type="SAM" id="Phobius"/>
    </source>
</evidence>
<evidence type="ECO:0000313" key="2">
    <source>
        <dbReference type="EMBL" id="OPH81627.1"/>
    </source>
</evidence>
<organism evidence="2 3">
    <name type="scientific">Nitrobacter vulgaris</name>
    <dbReference type="NCBI Taxonomy" id="29421"/>
    <lineage>
        <taxon>Bacteria</taxon>
        <taxon>Pseudomonadati</taxon>
        <taxon>Pseudomonadota</taxon>
        <taxon>Alphaproteobacteria</taxon>
        <taxon>Hyphomicrobiales</taxon>
        <taxon>Nitrobacteraceae</taxon>
        <taxon>Nitrobacter</taxon>
    </lineage>
</organism>
<proteinExistence type="predicted"/>
<evidence type="ECO:0000313" key="3">
    <source>
        <dbReference type="Proteomes" id="UP000189940"/>
    </source>
</evidence>
<dbReference type="AlphaFoldDB" id="A0A1V4HUI2"/>
<keyword evidence="1" id="KW-0812">Transmembrane</keyword>
<name>A0A1V4HUI2_NITVU</name>
<feature type="transmembrane region" description="Helical" evidence="1">
    <location>
        <begin position="333"/>
        <end position="354"/>
    </location>
</feature>
<keyword evidence="1" id="KW-0472">Membrane</keyword>
<dbReference type="STRING" id="29421.B2M20_16570"/>
<protein>
    <recommendedName>
        <fullName evidence="4">Peptidase</fullName>
    </recommendedName>
</protein>
<comment type="caution">
    <text evidence="2">The sequence shown here is derived from an EMBL/GenBank/DDBJ whole genome shotgun (WGS) entry which is preliminary data.</text>
</comment>
<gene>
    <name evidence="2" type="ORF">B2M20_16570</name>
</gene>
<feature type="transmembrane region" description="Helical" evidence="1">
    <location>
        <begin position="187"/>
        <end position="208"/>
    </location>
</feature>
<accession>A0A1V4HUI2</accession>
<feature type="transmembrane region" description="Helical" evidence="1">
    <location>
        <begin position="12"/>
        <end position="33"/>
    </location>
</feature>
<dbReference type="PANTHER" id="PTHR34219">
    <property type="entry name" value="IRON-REGULATED INNER MEMBRANE PROTEIN-RELATED"/>
    <property type="match status" value="1"/>
</dbReference>
<dbReference type="Proteomes" id="UP000189940">
    <property type="component" value="Unassembled WGS sequence"/>
</dbReference>
<dbReference type="RefSeq" id="WP_079448147.1">
    <property type="nucleotide sequence ID" value="NZ_MWPQ01000056.1"/>
</dbReference>